<name>A0ABV9B6Y1_9ACTN</name>
<reference evidence="2" key="1">
    <citation type="journal article" date="2019" name="Int. J. Syst. Evol. Microbiol.">
        <title>The Global Catalogue of Microorganisms (GCM) 10K type strain sequencing project: providing services to taxonomists for standard genome sequencing and annotation.</title>
        <authorList>
            <consortium name="The Broad Institute Genomics Platform"/>
            <consortium name="The Broad Institute Genome Sequencing Center for Infectious Disease"/>
            <person name="Wu L."/>
            <person name="Ma J."/>
        </authorList>
    </citation>
    <scope>NUCLEOTIDE SEQUENCE [LARGE SCALE GENOMIC DNA]</scope>
    <source>
        <strain evidence="2">CGMCC 4.7177</strain>
    </source>
</reference>
<dbReference type="RefSeq" id="WP_381167416.1">
    <property type="nucleotide sequence ID" value="NZ_JBHSFK010000063.1"/>
</dbReference>
<protein>
    <submittedName>
        <fullName evidence="1">Uncharacterized protein</fullName>
    </submittedName>
</protein>
<dbReference type="Proteomes" id="UP001595839">
    <property type="component" value="Unassembled WGS sequence"/>
</dbReference>
<evidence type="ECO:0000313" key="2">
    <source>
        <dbReference type="Proteomes" id="UP001595839"/>
    </source>
</evidence>
<proteinExistence type="predicted"/>
<organism evidence="1 2">
    <name type="scientific">Streptomyces vulcanius</name>
    <dbReference type="NCBI Taxonomy" id="1441876"/>
    <lineage>
        <taxon>Bacteria</taxon>
        <taxon>Bacillati</taxon>
        <taxon>Actinomycetota</taxon>
        <taxon>Actinomycetes</taxon>
        <taxon>Kitasatosporales</taxon>
        <taxon>Streptomycetaceae</taxon>
        <taxon>Streptomyces</taxon>
    </lineage>
</organism>
<comment type="caution">
    <text evidence="1">The sequence shown here is derived from an EMBL/GenBank/DDBJ whole genome shotgun (WGS) entry which is preliminary data.</text>
</comment>
<dbReference type="EMBL" id="JBHSFK010000063">
    <property type="protein sequence ID" value="MFC4507877.1"/>
    <property type="molecule type" value="Genomic_DNA"/>
</dbReference>
<keyword evidence="2" id="KW-1185">Reference proteome</keyword>
<accession>A0ABV9B6Y1</accession>
<sequence length="109" mass="11740">MASIDAMLDASREVGPLLCCITHRVLVIPIGSGTADRWQAPHSACSSGPAFQCLTSGYQPLCRARFWLSVPEPTAAAVTERACLHESLSQTRARMRQVCGTRGLEVCHA</sequence>
<evidence type="ECO:0000313" key="1">
    <source>
        <dbReference type="EMBL" id="MFC4507877.1"/>
    </source>
</evidence>
<gene>
    <name evidence="1" type="ORF">ACFPIH_52215</name>
</gene>